<keyword evidence="1" id="KW-0808">Transferase</keyword>
<dbReference type="CDD" id="cd04301">
    <property type="entry name" value="NAT_SF"/>
    <property type="match status" value="1"/>
</dbReference>
<proteinExistence type="predicted"/>
<dbReference type="RefSeq" id="WP_186842003.1">
    <property type="nucleotide sequence ID" value="NZ_WJBC01000007.1"/>
</dbReference>
<gene>
    <name evidence="4" type="ORF">GH808_06660</name>
</gene>
<dbReference type="EMBL" id="WJBC01000007">
    <property type="protein sequence ID" value="MBC3804117.1"/>
    <property type="molecule type" value="Genomic_DNA"/>
</dbReference>
<protein>
    <submittedName>
        <fullName evidence="4">GNAT family N-acetyltransferase</fullName>
    </submittedName>
</protein>
<comment type="caution">
    <text evidence="4">The sequence shown here is derived from an EMBL/GenBank/DDBJ whole genome shotgun (WGS) entry which is preliminary data.</text>
</comment>
<sequence>MGDECLVAVLQKEVIGVVWSRLFPATCPGYGYYDETTPELSIAVKPKWRGQGIGFDLMTAMLKRLREAGHTTVSLSVTQNNPVVALYKKCGFEILAVQQEDFLMLLRR</sequence>
<dbReference type="SUPFAM" id="SSF55729">
    <property type="entry name" value="Acyl-CoA N-acyltransferases (Nat)"/>
    <property type="match status" value="1"/>
</dbReference>
<reference evidence="4 5" key="1">
    <citation type="journal article" date="2020" name="mSystems">
        <title>Defining Genomic and Predicted Metabolic Features of the Acetobacterium Genus.</title>
        <authorList>
            <person name="Ross D.E."/>
            <person name="Marshall C.W."/>
            <person name="Gulliver D."/>
            <person name="May H.D."/>
            <person name="Norman R.S."/>
        </authorList>
    </citation>
    <scope>NUCLEOTIDE SEQUENCE [LARGE SCALE GENOMIC DNA]</scope>
    <source>
        <strain evidence="4 5">DSM 8238</strain>
    </source>
</reference>
<evidence type="ECO:0000313" key="4">
    <source>
        <dbReference type="EMBL" id="MBC3804117.1"/>
    </source>
</evidence>
<organism evidence="4 5">
    <name type="scientific">Acetobacterium fimetarium</name>
    <dbReference type="NCBI Taxonomy" id="52691"/>
    <lineage>
        <taxon>Bacteria</taxon>
        <taxon>Bacillati</taxon>
        <taxon>Bacillota</taxon>
        <taxon>Clostridia</taxon>
        <taxon>Eubacteriales</taxon>
        <taxon>Eubacteriaceae</taxon>
        <taxon>Acetobacterium</taxon>
    </lineage>
</organism>
<evidence type="ECO:0000313" key="5">
    <source>
        <dbReference type="Proteomes" id="UP000603234"/>
    </source>
</evidence>
<evidence type="ECO:0000256" key="1">
    <source>
        <dbReference type="ARBA" id="ARBA00022679"/>
    </source>
</evidence>
<dbReference type="PROSITE" id="PS51186">
    <property type="entry name" value="GNAT"/>
    <property type="match status" value="1"/>
</dbReference>
<dbReference type="InterPro" id="IPR050832">
    <property type="entry name" value="Bact_Acetyltransf"/>
</dbReference>
<dbReference type="Gene3D" id="3.40.630.30">
    <property type="match status" value="1"/>
</dbReference>
<dbReference type="PANTHER" id="PTHR43877">
    <property type="entry name" value="AMINOALKYLPHOSPHONATE N-ACETYLTRANSFERASE-RELATED-RELATED"/>
    <property type="match status" value="1"/>
</dbReference>
<evidence type="ECO:0000259" key="3">
    <source>
        <dbReference type="PROSITE" id="PS51186"/>
    </source>
</evidence>
<dbReference type="InterPro" id="IPR000182">
    <property type="entry name" value="GNAT_dom"/>
</dbReference>
<dbReference type="Proteomes" id="UP000603234">
    <property type="component" value="Unassembled WGS sequence"/>
</dbReference>
<keyword evidence="2" id="KW-0012">Acyltransferase</keyword>
<name>A0ABR6WU32_9FIRM</name>
<evidence type="ECO:0000256" key="2">
    <source>
        <dbReference type="ARBA" id="ARBA00023315"/>
    </source>
</evidence>
<accession>A0ABR6WU32</accession>
<dbReference type="Pfam" id="PF00583">
    <property type="entry name" value="Acetyltransf_1"/>
    <property type="match status" value="1"/>
</dbReference>
<keyword evidence="5" id="KW-1185">Reference proteome</keyword>
<dbReference type="InterPro" id="IPR016181">
    <property type="entry name" value="Acyl_CoA_acyltransferase"/>
</dbReference>
<feature type="domain" description="N-acetyltransferase" evidence="3">
    <location>
        <begin position="1"/>
        <end position="108"/>
    </location>
</feature>